<proteinExistence type="predicted"/>
<protein>
    <submittedName>
        <fullName evidence="1">S-adenosyl-L-methionine-dependent methyltransferase</fullName>
    </submittedName>
</protein>
<dbReference type="Pfam" id="PF13489">
    <property type="entry name" value="Methyltransf_23"/>
    <property type="match status" value="1"/>
</dbReference>
<dbReference type="InterPro" id="IPR029063">
    <property type="entry name" value="SAM-dependent_MTases_sf"/>
</dbReference>
<reference evidence="1" key="1">
    <citation type="submission" date="2023-03" db="EMBL/GenBank/DDBJ databases">
        <title>Massive genome expansion in bonnet fungi (Mycena s.s.) driven by repeated elements and novel gene families across ecological guilds.</title>
        <authorList>
            <consortium name="Lawrence Berkeley National Laboratory"/>
            <person name="Harder C.B."/>
            <person name="Miyauchi S."/>
            <person name="Viragh M."/>
            <person name="Kuo A."/>
            <person name="Thoen E."/>
            <person name="Andreopoulos B."/>
            <person name="Lu D."/>
            <person name="Skrede I."/>
            <person name="Drula E."/>
            <person name="Henrissat B."/>
            <person name="Morin E."/>
            <person name="Kohler A."/>
            <person name="Barry K."/>
            <person name="LaButti K."/>
            <person name="Morin E."/>
            <person name="Salamov A."/>
            <person name="Lipzen A."/>
            <person name="Mereny Z."/>
            <person name="Hegedus B."/>
            <person name="Baldrian P."/>
            <person name="Stursova M."/>
            <person name="Weitz H."/>
            <person name="Taylor A."/>
            <person name="Grigoriev I.V."/>
            <person name="Nagy L.G."/>
            <person name="Martin F."/>
            <person name="Kauserud H."/>
        </authorList>
    </citation>
    <scope>NUCLEOTIDE SEQUENCE</scope>
    <source>
        <strain evidence="1">9284</strain>
    </source>
</reference>
<keyword evidence="1" id="KW-0489">Methyltransferase</keyword>
<dbReference type="PANTHER" id="PTHR43591:SF24">
    <property type="entry name" value="2-METHOXY-6-POLYPRENYL-1,4-BENZOQUINOL METHYLASE, MITOCHONDRIAL"/>
    <property type="match status" value="1"/>
</dbReference>
<dbReference type="EMBL" id="JARKIF010000008">
    <property type="protein sequence ID" value="KAJ7633073.1"/>
    <property type="molecule type" value="Genomic_DNA"/>
</dbReference>
<accession>A0AAD7BXB9</accession>
<dbReference type="GO" id="GO:0008168">
    <property type="term" value="F:methyltransferase activity"/>
    <property type="evidence" value="ECO:0007669"/>
    <property type="project" value="UniProtKB-KW"/>
</dbReference>
<comment type="caution">
    <text evidence="1">The sequence shown here is derived from an EMBL/GenBank/DDBJ whole genome shotgun (WGS) entry which is preliminary data.</text>
</comment>
<dbReference type="GO" id="GO:0032259">
    <property type="term" value="P:methylation"/>
    <property type="evidence" value="ECO:0007669"/>
    <property type="project" value="UniProtKB-KW"/>
</dbReference>
<dbReference type="CDD" id="cd02440">
    <property type="entry name" value="AdoMet_MTases"/>
    <property type="match status" value="1"/>
</dbReference>
<dbReference type="PANTHER" id="PTHR43591">
    <property type="entry name" value="METHYLTRANSFERASE"/>
    <property type="match status" value="1"/>
</dbReference>
<name>A0AAD7BXB9_9AGAR</name>
<evidence type="ECO:0000313" key="1">
    <source>
        <dbReference type="EMBL" id="KAJ7633073.1"/>
    </source>
</evidence>
<dbReference type="Gene3D" id="3.40.50.150">
    <property type="entry name" value="Vaccinia Virus protein VP39"/>
    <property type="match status" value="1"/>
</dbReference>
<dbReference type="Proteomes" id="UP001221142">
    <property type="component" value="Unassembled WGS sequence"/>
</dbReference>
<gene>
    <name evidence="1" type="ORF">FB45DRAFT_914315</name>
</gene>
<dbReference type="AlphaFoldDB" id="A0AAD7BXB9"/>
<keyword evidence="2" id="KW-1185">Reference proteome</keyword>
<keyword evidence="1" id="KW-0808">Transferase</keyword>
<dbReference type="SUPFAM" id="SSF53335">
    <property type="entry name" value="S-adenosyl-L-methionine-dependent methyltransferases"/>
    <property type="match status" value="1"/>
</dbReference>
<sequence>MATIADSEFKLKESHGRGMNTLNEDYLLPADEAEMQRLSIQHRMWQLMVGGLYPPEFEVAVGKALEGPEATALDAGCGSAIWCIEMAQMYPQTHVVGVDLAKNFQQHPPANFESIQADMSNGIAPCKNSGGYDLIHVRSVIYHMKDSEAFLRNVHSVLKPDGILILGDGNGLISGTDKEVLSPKYPTAPTEGESWLAGWQQVWLELLRYSFKPMQELVEKSPFDIVASCEYFCPMGWDGGLENGAELGDIALRNTVQWARAAAPAILASKKYDTEMVDAWLDAIEDECKTKKFYLPWVILLARPGGSSA</sequence>
<evidence type="ECO:0000313" key="2">
    <source>
        <dbReference type="Proteomes" id="UP001221142"/>
    </source>
</evidence>
<organism evidence="1 2">
    <name type="scientific">Roridomyces roridus</name>
    <dbReference type="NCBI Taxonomy" id="1738132"/>
    <lineage>
        <taxon>Eukaryota</taxon>
        <taxon>Fungi</taxon>
        <taxon>Dikarya</taxon>
        <taxon>Basidiomycota</taxon>
        <taxon>Agaricomycotina</taxon>
        <taxon>Agaricomycetes</taxon>
        <taxon>Agaricomycetidae</taxon>
        <taxon>Agaricales</taxon>
        <taxon>Marasmiineae</taxon>
        <taxon>Mycenaceae</taxon>
        <taxon>Roridomyces</taxon>
    </lineage>
</organism>